<gene>
    <name evidence="1" type="ORF">BEN49_22620</name>
</gene>
<evidence type="ECO:0008006" key="3">
    <source>
        <dbReference type="Google" id="ProtNLM"/>
    </source>
</evidence>
<keyword evidence="2" id="KW-1185">Reference proteome</keyword>
<accession>A0A1G1THX7</accession>
<dbReference type="EMBL" id="MDZA01000141">
    <property type="protein sequence ID" value="OGX90496.1"/>
    <property type="molecule type" value="Genomic_DNA"/>
</dbReference>
<dbReference type="GO" id="GO:0020037">
    <property type="term" value="F:heme binding"/>
    <property type="evidence" value="ECO:0007669"/>
    <property type="project" value="InterPro"/>
</dbReference>
<name>A0A1G1THX7_9BACT</name>
<evidence type="ECO:0000313" key="2">
    <source>
        <dbReference type="Proteomes" id="UP000177506"/>
    </source>
</evidence>
<dbReference type="InterPro" id="IPR036909">
    <property type="entry name" value="Cyt_c-like_dom_sf"/>
</dbReference>
<dbReference type="AlphaFoldDB" id="A0A1G1THX7"/>
<dbReference type="GO" id="GO:0009055">
    <property type="term" value="F:electron transfer activity"/>
    <property type="evidence" value="ECO:0007669"/>
    <property type="project" value="InterPro"/>
</dbReference>
<organism evidence="1 2">
    <name type="scientific">Hymenobacter coccineus</name>
    <dbReference type="NCBI Taxonomy" id="1908235"/>
    <lineage>
        <taxon>Bacteria</taxon>
        <taxon>Pseudomonadati</taxon>
        <taxon>Bacteroidota</taxon>
        <taxon>Cytophagia</taxon>
        <taxon>Cytophagales</taxon>
        <taxon>Hymenobacteraceae</taxon>
        <taxon>Hymenobacter</taxon>
    </lineage>
</organism>
<reference evidence="1 2" key="1">
    <citation type="submission" date="2016-08" db="EMBL/GenBank/DDBJ databases">
        <title>Hymenobacter coccineus sp. nov., Hymenobacter lapidarius sp. nov. and Hymenobacter glacialis sp. nov., isolated from Antarctic soil.</title>
        <authorList>
            <person name="Sedlacek I."/>
            <person name="Kralova S."/>
            <person name="Kyrova K."/>
            <person name="Maslanova I."/>
            <person name="Stankova E."/>
            <person name="Vrbovska V."/>
            <person name="Nemec M."/>
            <person name="Bartak M."/>
            <person name="Svec P."/>
            <person name="Busse H.-J."/>
            <person name="Pantucek R."/>
        </authorList>
    </citation>
    <scope>NUCLEOTIDE SEQUENCE [LARGE SCALE GENOMIC DNA]</scope>
    <source>
        <strain evidence="1 2">CCM 8649</strain>
    </source>
</reference>
<sequence>MISPIFEAHCRECHGATVHQALGGGNDYSNYAGIKQQSASLILVCIRHDPGFNQMPKDKD</sequence>
<proteinExistence type="predicted"/>
<comment type="caution">
    <text evidence="1">The sequence shown here is derived from an EMBL/GenBank/DDBJ whole genome shotgun (WGS) entry which is preliminary data.</text>
</comment>
<evidence type="ECO:0000313" key="1">
    <source>
        <dbReference type="EMBL" id="OGX90496.1"/>
    </source>
</evidence>
<dbReference type="Proteomes" id="UP000177506">
    <property type="component" value="Unassembled WGS sequence"/>
</dbReference>
<protein>
    <recommendedName>
        <fullName evidence="3">Cytochrome C Planctomycete-type domain-containing protein</fullName>
    </recommendedName>
</protein>
<dbReference type="SUPFAM" id="SSF46626">
    <property type="entry name" value="Cytochrome c"/>
    <property type="match status" value="1"/>
</dbReference>